<sequence>MNSGNLSLNGIQTSLTYKKPTSNPVITLPILTTISTGPTAPALFRNQDYVLVAGDLNAKHASWSPIAQQNVAGHTIRRFCDSTGYSLNAPLEPTHFHKNLRNTVIDLAICKGMTITDVTSIPELSSDHNPVLFEVCLDNFTAPALSTYAFPNWKKFQDILTNSLPVGPMGLHYSTEDKVNLFADSLESSFQENPEPYDDDFIDHVEEKIENYMDRNARRHTAPLTSPEEVMDIILNLNNKKAPGQDGIKNIALKSLPLNAITYITKIFNRSLQFNYFPKEWKHAQITVLPKPKKDTKFAENYRPISLLSCLGKIYEKIILTRIIDHCDRNNIIPDFSTASVKRRPPNINF</sequence>
<dbReference type="Pfam" id="PF14529">
    <property type="entry name" value="Exo_endo_phos_2"/>
    <property type="match status" value="1"/>
</dbReference>
<dbReference type="EMBL" id="BMAU01021406">
    <property type="protein sequence ID" value="GFY32919.1"/>
    <property type="molecule type" value="Genomic_DNA"/>
</dbReference>
<evidence type="ECO:0000313" key="3">
    <source>
        <dbReference type="Proteomes" id="UP000887159"/>
    </source>
</evidence>
<gene>
    <name evidence="2" type="primary">X-element ORF2</name>
    <name evidence="2" type="ORF">TNCV_2876681</name>
</gene>
<evidence type="ECO:0000313" key="2">
    <source>
        <dbReference type="EMBL" id="GFY32919.1"/>
    </source>
</evidence>
<dbReference type="PANTHER" id="PTHR19446">
    <property type="entry name" value="REVERSE TRANSCRIPTASES"/>
    <property type="match status" value="1"/>
</dbReference>
<keyword evidence="2" id="KW-0548">Nucleotidyltransferase</keyword>
<organism evidence="2 3">
    <name type="scientific">Trichonephila clavipes</name>
    <name type="common">Golden silk orbweaver</name>
    <name type="synonym">Nephila clavipes</name>
    <dbReference type="NCBI Taxonomy" id="2585209"/>
    <lineage>
        <taxon>Eukaryota</taxon>
        <taxon>Metazoa</taxon>
        <taxon>Ecdysozoa</taxon>
        <taxon>Arthropoda</taxon>
        <taxon>Chelicerata</taxon>
        <taxon>Arachnida</taxon>
        <taxon>Araneae</taxon>
        <taxon>Araneomorphae</taxon>
        <taxon>Entelegynae</taxon>
        <taxon>Araneoidea</taxon>
        <taxon>Nephilidae</taxon>
        <taxon>Trichonephila</taxon>
    </lineage>
</organism>
<proteinExistence type="predicted"/>
<name>A0A8X6WDM8_TRICX</name>
<feature type="domain" description="Endonuclease/exonuclease/phosphatase" evidence="1">
    <location>
        <begin position="45"/>
        <end position="131"/>
    </location>
</feature>
<dbReference type="SUPFAM" id="SSF56672">
    <property type="entry name" value="DNA/RNA polymerases"/>
    <property type="match status" value="1"/>
</dbReference>
<dbReference type="InterPro" id="IPR043502">
    <property type="entry name" value="DNA/RNA_pol_sf"/>
</dbReference>
<dbReference type="InterPro" id="IPR036691">
    <property type="entry name" value="Endo/exonu/phosph_ase_sf"/>
</dbReference>
<keyword evidence="2" id="KW-0808">Transferase</keyword>
<dbReference type="InterPro" id="IPR005135">
    <property type="entry name" value="Endo/exonuclease/phosphatase"/>
</dbReference>
<dbReference type="SUPFAM" id="SSF56219">
    <property type="entry name" value="DNase I-like"/>
    <property type="match status" value="1"/>
</dbReference>
<evidence type="ECO:0000259" key="1">
    <source>
        <dbReference type="Pfam" id="PF14529"/>
    </source>
</evidence>
<dbReference type="GO" id="GO:0003964">
    <property type="term" value="F:RNA-directed DNA polymerase activity"/>
    <property type="evidence" value="ECO:0007669"/>
    <property type="project" value="UniProtKB-KW"/>
</dbReference>
<accession>A0A8X6WDM8</accession>
<dbReference type="Gene3D" id="3.60.10.10">
    <property type="entry name" value="Endonuclease/exonuclease/phosphatase"/>
    <property type="match status" value="1"/>
</dbReference>
<dbReference type="AlphaFoldDB" id="A0A8X6WDM8"/>
<keyword evidence="2" id="KW-0695">RNA-directed DNA polymerase</keyword>
<keyword evidence="3" id="KW-1185">Reference proteome</keyword>
<reference evidence="2" key="1">
    <citation type="submission" date="2020-08" db="EMBL/GenBank/DDBJ databases">
        <title>Multicomponent nature underlies the extraordinary mechanical properties of spider dragline silk.</title>
        <authorList>
            <person name="Kono N."/>
            <person name="Nakamura H."/>
            <person name="Mori M."/>
            <person name="Yoshida Y."/>
            <person name="Ohtoshi R."/>
            <person name="Malay A.D."/>
            <person name="Moran D.A.P."/>
            <person name="Tomita M."/>
            <person name="Numata K."/>
            <person name="Arakawa K."/>
        </authorList>
    </citation>
    <scope>NUCLEOTIDE SEQUENCE</scope>
</reference>
<protein>
    <submittedName>
        <fullName evidence="2">Probable RNA-directed DNA polymerase from transposon X-element</fullName>
    </submittedName>
</protein>
<dbReference type="Proteomes" id="UP000887159">
    <property type="component" value="Unassembled WGS sequence"/>
</dbReference>
<comment type="caution">
    <text evidence="2">The sequence shown here is derived from an EMBL/GenBank/DDBJ whole genome shotgun (WGS) entry which is preliminary data.</text>
</comment>